<dbReference type="PROSITE" id="PS51272">
    <property type="entry name" value="SLH"/>
    <property type="match status" value="1"/>
</dbReference>
<dbReference type="Gene3D" id="2.40.160.180">
    <property type="entry name" value="Carbohydrate-selective porin OprB"/>
    <property type="match status" value="1"/>
</dbReference>
<comment type="similarity">
    <text evidence="1 2">Belongs to the OprB family.</text>
</comment>
<dbReference type="EMBL" id="RSCL01000033">
    <property type="protein sequence ID" value="RUS97424.1"/>
    <property type="molecule type" value="Genomic_DNA"/>
</dbReference>
<dbReference type="GO" id="GO:0015288">
    <property type="term" value="F:porin activity"/>
    <property type="evidence" value="ECO:0007669"/>
    <property type="project" value="InterPro"/>
</dbReference>
<feature type="domain" description="SLH" evidence="3">
    <location>
        <begin position="12"/>
        <end position="75"/>
    </location>
</feature>
<organism evidence="4 5">
    <name type="scientific">Dulcicalothrix desertica PCC 7102</name>
    <dbReference type="NCBI Taxonomy" id="232991"/>
    <lineage>
        <taxon>Bacteria</taxon>
        <taxon>Bacillati</taxon>
        <taxon>Cyanobacteriota</taxon>
        <taxon>Cyanophyceae</taxon>
        <taxon>Nostocales</taxon>
        <taxon>Calotrichaceae</taxon>
        <taxon>Dulcicalothrix</taxon>
    </lineage>
</organism>
<dbReference type="PANTHER" id="PTHR43308">
    <property type="entry name" value="OUTER MEMBRANE PROTEIN ALPHA-RELATED"/>
    <property type="match status" value="1"/>
</dbReference>
<keyword evidence="5" id="KW-1185">Reference proteome</keyword>
<dbReference type="InterPro" id="IPR001119">
    <property type="entry name" value="SLH_dom"/>
</dbReference>
<dbReference type="AlphaFoldDB" id="A0A3S1ABL8"/>
<evidence type="ECO:0000313" key="5">
    <source>
        <dbReference type="Proteomes" id="UP000271624"/>
    </source>
</evidence>
<name>A0A3S1ABL8_9CYAN</name>
<dbReference type="GO" id="GO:0016020">
    <property type="term" value="C:membrane"/>
    <property type="evidence" value="ECO:0007669"/>
    <property type="project" value="InterPro"/>
</dbReference>
<dbReference type="InterPro" id="IPR038673">
    <property type="entry name" value="OprB_sf"/>
</dbReference>
<comment type="caution">
    <text evidence="4">The sequence shown here is derived from an EMBL/GenBank/DDBJ whole genome shotgun (WGS) entry which is preliminary data.</text>
</comment>
<protein>
    <submittedName>
        <fullName evidence="4">Porin</fullName>
    </submittedName>
</protein>
<reference evidence="4" key="1">
    <citation type="submission" date="2018-12" db="EMBL/GenBank/DDBJ databases">
        <authorList>
            <person name="Will S."/>
            <person name="Neumann-Schaal M."/>
            <person name="Henke P."/>
        </authorList>
    </citation>
    <scope>NUCLEOTIDE SEQUENCE</scope>
    <source>
        <strain evidence="4">PCC 7102</strain>
    </source>
</reference>
<dbReference type="NCBIfam" id="NF033921">
    <property type="entry name" value="por_somb"/>
    <property type="match status" value="1"/>
</dbReference>
<dbReference type="InterPro" id="IPR007049">
    <property type="entry name" value="Carb-sel_porin_OprB"/>
</dbReference>
<evidence type="ECO:0000256" key="1">
    <source>
        <dbReference type="ARBA" id="ARBA00008769"/>
    </source>
</evidence>
<dbReference type="SUPFAM" id="SSF103515">
    <property type="entry name" value="Autotransporter"/>
    <property type="match status" value="1"/>
</dbReference>
<dbReference type="InterPro" id="IPR036709">
    <property type="entry name" value="Autotransporte_beta_dom_sf"/>
</dbReference>
<dbReference type="PANTHER" id="PTHR43308:SF1">
    <property type="entry name" value="OUTER MEMBRANE PROTEIN ALPHA"/>
    <property type="match status" value="1"/>
</dbReference>
<dbReference type="GO" id="GO:0008643">
    <property type="term" value="P:carbohydrate transport"/>
    <property type="evidence" value="ECO:0007669"/>
    <property type="project" value="InterPro"/>
</dbReference>
<reference evidence="4" key="2">
    <citation type="journal article" date="2019" name="Genome Biol. Evol.">
        <title>Day and night: Metabolic profiles and evolutionary relationships of six axenic non-marine cyanobacteria.</title>
        <authorList>
            <person name="Will S.E."/>
            <person name="Henke P."/>
            <person name="Boedeker C."/>
            <person name="Huang S."/>
            <person name="Brinkmann H."/>
            <person name="Rohde M."/>
            <person name="Jarek M."/>
            <person name="Friedl T."/>
            <person name="Seufert S."/>
            <person name="Schumacher M."/>
            <person name="Overmann J."/>
            <person name="Neumann-Schaal M."/>
            <person name="Petersen J."/>
        </authorList>
    </citation>
    <scope>NUCLEOTIDE SEQUENCE [LARGE SCALE GENOMIC DNA]</scope>
    <source>
        <strain evidence="4">PCC 7102</strain>
    </source>
</reference>
<sequence length="489" mass="53103">MSEAPSGDQITSVDELSDVQPSDWAFKALQSLIERYACIAGYNSNFRGNRAITRYEFAAGLNTCFNNIIQFMSSATDGSVKTKELTTLKKLQEEFGTELAILQEQVDTLQAHTAGLESQQFSTTTKLQGQVIMSVNAGGFDGKRITDSNGRELADTNPNPTVIYRAGVDLNTSFHGTDLLKIRVETGSGGALDNAAGVLEPNFGSSLDYSVKPPVDRDMVIGRLYYTFRPSSDFIVSIGPDIRATDYLDRNSYANRSFLDFSTQPFVNNFILFPVSGPASGGAVDWKPGQGAFALRAVYAVADAANPGNTGRITGASSFSRLLYPNSPGGERGLFGDSYQGTMEIEYSPTKNFALRLQYSGGEVFSNRFDVVGANFELTLGTQFGIFGRYGYSRFDNTVFGDIEPNYWMAGVSLRDLFQEGAILGVAVGQPFIDSNIGDATQTSLEAFYNYPLSQNIRITPSVQVITNAGNQDSNGDIVTSTLRTVFSF</sequence>
<evidence type="ECO:0000256" key="2">
    <source>
        <dbReference type="RuleBase" id="RU363072"/>
    </source>
</evidence>
<proteinExistence type="inferred from homology"/>
<dbReference type="Proteomes" id="UP000271624">
    <property type="component" value="Unassembled WGS sequence"/>
</dbReference>
<evidence type="ECO:0000313" key="4">
    <source>
        <dbReference type="EMBL" id="RUS97424.1"/>
    </source>
</evidence>
<dbReference type="InterPro" id="IPR051465">
    <property type="entry name" value="Cell_Envelope_Struct_Comp"/>
</dbReference>
<dbReference type="Pfam" id="PF00395">
    <property type="entry name" value="SLH"/>
    <property type="match status" value="1"/>
</dbReference>
<accession>A0A3S1ABL8</accession>
<dbReference type="InterPro" id="IPR047684">
    <property type="entry name" value="Por_som-like"/>
</dbReference>
<evidence type="ECO:0000259" key="3">
    <source>
        <dbReference type="PROSITE" id="PS51272"/>
    </source>
</evidence>
<gene>
    <name evidence="4" type="ORF">DSM106972_085270</name>
</gene>
<dbReference type="Pfam" id="PF04966">
    <property type="entry name" value="OprB"/>
    <property type="match status" value="1"/>
</dbReference>